<dbReference type="Gene3D" id="2.120.10.30">
    <property type="entry name" value="TolB, C-terminal domain"/>
    <property type="match status" value="1"/>
</dbReference>
<dbReference type="InterPro" id="IPR012938">
    <property type="entry name" value="Glc/Sorbosone_DH"/>
</dbReference>
<name>A0A3B1AWV8_9ZZZZ</name>
<dbReference type="EMBL" id="UOFU01000286">
    <property type="protein sequence ID" value="VAX02710.1"/>
    <property type="molecule type" value="Genomic_DNA"/>
</dbReference>
<gene>
    <name evidence="2" type="ORF">MNBD_GAMMA20-246</name>
</gene>
<dbReference type="Pfam" id="PF07995">
    <property type="entry name" value="GSDH"/>
    <property type="match status" value="1"/>
</dbReference>
<dbReference type="InterPro" id="IPR011041">
    <property type="entry name" value="Quinoprot_gluc/sorb_DH_b-prop"/>
</dbReference>
<accession>A0A3B1AWV8</accession>
<dbReference type="PANTHER" id="PTHR19328:SF75">
    <property type="entry name" value="ALDOSE SUGAR DEHYDROGENASE YLII"/>
    <property type="match status" value="1"/>
</dbReference>
<feature type="domain" description="Glucose/Sorbosone dehydrogenase" evidence="1">
    <location>
        <begin position="66"/>
        <end position="374"/>
    </location>
</feature>
<reference evidence="2" key="1">
    <citation type="submission" date="2018-06" db="EMBL/GenBank/DDBJ databases">
        <authorList>
            <person name="Zhirakovskaya E."/>
        </authorList>
    </citation>
    <scope>NUCLEOTIDE SEQUENCE</scope>
</reference>
<organism evidence="2">
    <name type="scientific">hydrothermal vent metagenome</name>
    <dbReference type="NCBI Taxonomy" id="652676"/>
    <lineage>
        <taxon>unclassified sequences</taxon>
        <taxon>metagenomes</taxon>
        <taxon>ecological metagenomes</taxon>
    </lineage>
</organism>
<evidence type="ECO:0000259" key="1">
    <source>
        <dbReference type="Pfam" id="PF07995"/>
    </source>
</evidence>
<sequence length="387" mass="42360">MPGKLWITLPMLLIGTQMGCARDNTDAPQPRVDDSFSDIALIALTPLFETEQFSRPLAFIAGSGNAFYMVEQPGRIQRLLDGQPATLFADIRARVNSGPNEAGLLSMAFDPDFTTNSRVYLSYTRDNLQSVISRFVSRDGGLTLDTDSEQVLLTLDQPKSNHNGGQIAFGPDGYLYIGFGDGGGAGDRDGNSQNKNNLLGAMLRIDVSGDSGYTIPADNPFAQGNDRAEIYAWGLRNPWRWSFDRQTGDLWLADVGQNKWEEINRIQPGGNYGWNIREGTHCYNTSSCDSSGFIDPVAEYPNGSDCSVTGGYVYRGTAIENLEGVYLYGDYCSGKIWGLFPDDSGGFDNHLLLETSLRISSFGEGSDGELYVVHHWGGIYRIVAVEG</sequence>
<dbReference type="InterPro" id="IPR011042">
    <property type="entry name" value="6-blade_b-propeller_TolB-like"/>
</dbReference>
<dbReference type="SUPFAM" id="SSF50952">
    <property type="entry name" value="Soluble quinoprotein glucose dehydrogenase"/>
    <property type="match status" value="1"/>
</dbReference>
<evidence type="ECO:0000313" key="2">
    <source>
        <dbReference type="EMBL" id="VAX02710.1"/>
    </source>
</evidence>
<dbReference type="PANTHER" id="PTHR19328">
    <property type="entry name" value="HEDGEHOG-INTERACTING PROTEIN"/>
    <property type="match status" value="1"/>
</dbReference>
<protein>
    <recommendedName>
        <fullName evidence="1">Glucose/Sorbosone dehydrogenase domain-containing protein</fullName>
    </recommendedName>
</protein>
<proteinExistence type="predicted"/>
<dbReference type="AlphaFoldDB" id="A0A3B1AWV8"/>